<keyword evidence="2" id="KW-1185">Reference proteome</keyword>
<evidence type="ECO:0008006" key="3">
    <source>
        <dbReference type="Google" id="ProtNLM"/>
    </source>
</evidence>
<reference evidence="1 2" key="1">
    <citation type="submission" date="2020-07" db="EMBL/GenBank/DDBJ databases">
        <title>Complete genome sequence of Klebsiella pneumoniae phage Miami.</title>
        <authorList>
            <person name="Mora D.A."/>
            <person name="Lessor L."/>
            <person name="Gill J."/>
            <person name="Liu M."/>
        </authorList>
    </citation>
    <scope>NUCLEOTIDE SEQUENCE [LARGE SCALE GENOMIC DNA]</scope>
</reference>
<dbReference type="Gene3D" id="1.10.3210.10">
    <property type="entry name" value="Hypothetical protein af1432"/>
    <property type="match status" value="1"/>
</dbReference>
<dbReference type="EMBL" id="MT701590">
    <property type="protein sequence ID" value="QPB09337.1"/>
    <property type="molecule type" value="Genomic_DNA"/>
</dbReference>
<dbReference type="Proteomes" id="UP000662782">
    <property type="component" value="Segment"/>
</dbReference>
<name>A0A873WD30_9CAUD</name>
<evidence type="ECO:0000313" key="2">
    <source>
        <dbReference type="Proteomes" id="UP000662782"/>
    </source>
</evidence>
<sequence length="227" mass="26696">MDSISWYGKFKAVTEDLIPVDLLRYCLWSITFNDKAHDLNHVYHVCKQGNDLALLQDYDDHWRSLVLAGCLLHDIGCRYDRKTHHLIAYGLVFDLTHRYCTGHYSPEETLIIAKSCLEHRASWEGDFSHPISETVALADRGIPDFELYCKRAVQFRLDQNLTEDVLVEEVRVHMLDKFLPKTGYVWKNYPELGLSLYEQEWKVFHDKLKDEVVFREAVLEAYRKLKS</sequence>
<accession>A0A873WD30</accession>
<dbReference type="SUPFAM" id="SSF109604">
    <property type="entry name" value="HD-domain/PDEase-like"/>
    <property type="match status" value="1"/>
</dbReference>
<gene>
    <name evidence="1" type="ORF">CPT_Miami_242</name>
</gene>
<organism evidence="1 2">
    <name type="scientific">Klebsiella phage Miami</name>
    <dbReference type="NCBI Taxonomy" id="2767581"/>
    <lineage>
        <taxon>Viruses</taxon>
        <taxon>Duplodnaviria</taxon>
        <taxon>Heunggongvirae</taxon>
        <taxon>Uroviricota</taxon>
        <taxon>Caudoviricetes</taxon>
        <taxon>Chimalliviridae</taxon>
        <taxon>Miamivirus</taxon>
        <taxon>Miamivirus miami</taxon>
    </lineage>
</organism>
<proteinExistence type="predicted"/>
<evidence type="ECO:0000313" key="1">
    <source>
        <dbReference type="EMBL" id="QPB09337.1"/>
    </source>
</evidence>
<protein>
    <recommendedName>
        <fullName evidence="3">Phosphohydrolase</fullName>
    </recommendedName>
</protein>